<dbReference type="HAMAP" id="MF_00019">
    <property type="entry name" value="PlsX"/>
    <property type="match status" value="1"/>
</dbReference>
<comment type="subunit">
    <text evidence="9 10">Homodimer. Probably interacts with PlsY.</text>
</comment>
<evidence type="ECO:0000256" key="5">
    <source>
        <dbReference type="ARBA" id="ARBA00023098"/>
    </source>
</evidence>
<dbReference type="SUPFAM" id="SSF53659">
    <property type="entry name" value="Isocitrate/Isopropylmalate dehydrogenase-like"/>
    <property type="match status" value="1"/>
</dbReference>
<dbReference type="PANTHER" id="PTHR30100">
    <property type="entry name" value="FATTY ACID/PHOSPHOLIPID SYNTHESIS PROTEIN PLSX"/>
    <property type="match status" value="1"/>
</dbReference>
<evidence type="ECO:0000256" key="9">
    <source>
        <dbReference type="ARBA" id="ARBA00046608"/>
    </source>
</evidence>
<evidence type="ECO:0000313" key="11">
    <source>
        <dbReference type="EMBL" id="GAA4420397.1"/>
    </source>
</evidence>
<dbReference type="PANTHER" id="PTHR30100:SF1">
    <property type="entry name" value="PHOSPHATE ACYLTRANSFERASE"/>
    <property type="match status" value="1"/>
</dbReference>
<comment type="caution">
    <text evidence="11">The sequence shown here is derived from an EMBL/GenBank/DDBJ whole genome shotgun (WGS) entry which is preliminary data.</text>
</comment>
<evidence type="ECO:0000256" key="6">
    <source>
        <dbReference type="ARBA" id="ARBA00023209"/>
    </source>
</evidence>
<name>A0ABP8L1A0_9BACT</name>
<dbReference type="InterPro" id="IPR003664">
    <property type="entry name" value="FA_synthesis"/>
</dbReference>
<evidence type="ECO:0000256" key="8">
    <source>
        <dbReference type="ARBA" id="ARBA00024069"/>
    </source>
</evidence>
<reference evidence="12" key="1">
    <citation type="journal article" date="2019" name="Int. J. Syst. Evol. Microbiol.">
        <title>The Global Catalogue of Microorganisms (GCM) 10K type strain sequencing project: providing services to taxonomists for standard genome sequencing and annotation.</title>
        <authorList>
            <consortium name="The Broad Institute Genomics Platform"/>
            <consortium name="The Broad Institute Genome Sequencing Center for Infectious Disease"/>
            <person name="Wu L."/>
            <person name="Ma J."/>
        </authorList>
    </citation>
    <scope>NUCLEOTIDE SEQUENCE [LARGE SCALE GENOMIC DNA]</scope>
    <source>
        <strain evidence="12">JCM 17925</strain>
    </source>
</reference>
<keyword evidence="6 10" id="KW-0594">Phospholipid biosynthesis</keyword>
<comment type="catalytic activity">
    <reaction evidence="1 10">
        <text>a fatty acyl-[ACP] + phosphate = an acyl phosphate + holo-[ACP]</text>
        <dbReference type="Rhea" id="RHEA:42292"/>
        <dbReference type="Rhea" id="RHEA-COMP:9685"/>
        <dbReference type="Rhea" id="RHEA-COMP:14125"/>
        <dbReference type="ChEBI" id="CHEBI:43474"/>
        <dbReference type="ChEBI" id="CHEBI:59918"/>
        <dbReference type="ChEBI" id="CHEBI:64479"/>
        <dbReference type="ChEBI" id="CHEBI:138651"/>
        <dbReference type="EC" id="2.3.1.274"/>
    </reaction>
</comment>
<sequence>MKIAVDAMGGDFAPEAIVEGVVMAAAGLPENVQIVLVGKQAVVEELIHKYASASGTSVNAIEVVNADDVIEMGEHPTKALSQKPNSSIGVGFKLLKEKQVDAFCSAGNTGAMHVGALFSIKAIEGILRPCIAGFVPQKAGGYAVMLDIGANADCKPEMLAQFGEIGSIYAQYTLGIDKPRVALMNIGSEEQKGSLIAQAAYQLMKDSRKINFVGNIEGGDLFVNAADVIVTDGFVGNIVFKFGESLYPLMLERGIRDEFIDKTNYEAVGGSPIIGVNGNVIIAHGISSALAIKNMINLAVRQVESDAYTKIAQALS</sequence>
<keyword evidence="11" id="KW-0012">Acyltransferase</keyword>
<comment type="subcellular location">
    <subcellularLocation>
        <location evidence="10">Cytoplasm</location>
    </subcellularLocation>
    <text evidence="10">Associated with the membrane possibly through PlsY.</text>
</comment>
<protein>
    <recommendedName>
        <fullName evidence="8 10">Phosphate acyltransferase</fullName>
        <ecNumber evidence="8 10">2.3.1.274</ecNumber>
    </recommendedName>
    <alternativeName>
        <fullName evidence="10">Acyl-ACP phosphotransacylase</fullName>
    </alternativeName>
    <alternativeName>
        <fullName evidence="10">Acyl-[acyl-carrier-protein]--phosphate acyltransferase</fullName>
    </alternativeName>
    <alternativeName>
        <fullName evidence="10">Phosphate-acyl-ACP acyltransferase</fullName>
    </alternativeName>
</protein>
<proteinExistence type="inferred from homology"/>
<comment type="function">
    <text evidence="10">Catalyzes the reversible formation of acyl-phosphate (acyl-PO(4)) from acyl-[acyl-carrier-protein] (acyl-ACP). This enzyme utilizes acyl-ACP as fatty acyl donor, but not acyl-CoA.</text>
</comment>
<keyword evidence="2 10" id="KW-0963">Cytoplasm</keyword>
<evidence type="ECO:0000256" key="1">
    <source>
        <dbReference type="ARBA" id="ARBA00001232"/>
    </source>
</evidence>
<organism evidence="11 12">
    <name type="scientific">Nibrella viscosa</name>
    <dbReference type="NCBI Taxonomy" id="1084524"/>
    <lineage>
        <taxon>Bacteria</taxon>
        <taxon>Pseudomonadati</taxon>
        <taxon>Bacteroidota</taxon>
        <taxon>Cytophagia</taxon>
        <taxon>Cytophagales</taxon>
        <taxon>Spirosomataceae</taxon>
        <taxon>Nibrella</taxon>
    </lineage>
</organism>
<evidence type="ECO:0000313" key="12">
    <source>
        <dbReference type="Proteomes" id="UP001500936"/>
    </source>
</evidence>
<evidence type="ECO:0000256" key="10">
    <source>
        <dbReference type="HAMAP-Rule" id="MF_00019"/>
    </source>
</evidence>
<keyword evidence="12" id="KW-1185">Reference proteome</keyword>
<keyword evidence="7 10" id="KW-1208">Phospholipid metabolism</keyword>
<dbReference type="InterPro" id="IPR012281">
    <property type="entry name" value="Phospholipid_synth_PlsX-like"/>
</dbReference>
<dbReference type="Pfam" id="PF02504">
    <property type="entry name" value="FA_synthesis"/>
    <property type="match status" value="1"/>
</dbReference>
<dbReference type="PIRSF" id="PIRSF002465">
    <property type="entry name" value="Phsphlp_syn_PlsX"/>
    <property type="match status" value="1"/>
</dbReference>
<dbReference type="Gene3D" id="3.40.718.10">
    <property type="entry name" value="Isopropylmalate Dehydrogenase"/>
    <property type="match status" value="1"/>
</dbReference>
<keyword evidence="4 10" id="KW-0808">Transferase</keyword>
<keyword evidence="3 10" id="KW-0444">Lipid biosynthesis</keyword>
<dbReference type="EMBL" id="BAABHB010000021">
    <property type="protein sequence ID" value="GAA4420397.1"/>
    <property type="molecule type" value="Genomic_DNA"/>
</dbReference>
<comment type="pathway">
    <text evidence="10">Lipid metabolism; phospholipid metabolism.</text>
</comment>
<dbReference type="RefSeq" id="WP_345271371.1">
    <property type="nucleotide sequence ID" value="NZ_BAABHB010000021.1"/>
</dbReference>
<dbReference type="EC" id="2.3.1.274" evidence="8 10"/>
<evidence type="ECO:0000256" key="3">
    <source>
        <dbReference type="ARBA" id="ARBA00022516"/>
    </source>
</evidence>
<comment type="similarity">
    <text evidence="10">Belongs to the PlsX family.</text>
</comment>
<accession>A0ABP8L1A0</accession>
<evidence type="ECO:0000256" key="2">
    <source>
        <dbReference type="ARBA" id="ARBA00022490"/>
    </source>
</evidence>
<dbReference type="Proteomes" id="UP001500936">
    <property type="component" value="Unassembled WGS sequence"/>
</dbReference>
<keyword evidence="5 10" id="KW-0443">Lipid metabolism</keyword>
<evidence type="ECO:0000256" key="7">
    <source>
        <dbReference type="ARBA" id="ARBA00023264"/>
    </source>
</evidence>
<dbReference type="NCBIfam" id="TIGR00182">
    <property type="entry name" value="plsX"/>
    <property type="match status" value="1"/>
</dbReference>
<evidence type="ECO:0000256" key="4">
    <source>
        <dbReference type="ARBA" id="ARBA00022679"/>
    </source>
</evidence>
<dbReference type="GO" id="GO:0016746">
    <property type="term" value="F:acyltransferase activity"/>
    <property type="evidence" value="ECO:0007669"/>
    <property type="project" value="UniProtKB-KW"/>
</dbReference>
<gene>
    <name evidence="10 11" type="primary">plsX</name>
    <name evidence="11" type="ORF">GCM10023187_55610</name>
</gene>